<keyword evidence="5 9" id="KW-0812">Transmembrane</keyword>
<organism evidence="11 12">
    <name type="scientific">Aquicoccus porphyridii</name>
    <dbReference type="NCBI Taxonomy" id="1852029"/>
    <lineage>
        <taxon>Bacteria</taxon>
        <taxon>Pseudomonadati</taxon>
        <taxon>Pseudomonadota</taxon>
        <taxon>Alphaproteobacteria</taxon>
        <taxon>Rhodobacterales</taxon>
        <taxon>Paracoccaceae</taxon>
        <taxon>Aquicoccus</taxon>
    </lineage>
</organism>
<dbReference type="InterPro" id="IPR036526">
    <property type="entry name" value="C-N_Hydrolase_sf"/>
</dbReference>
<keyword evidence="8 9" id="KW-0012">Acyltransferase</keyword>
<feature type="transmembrane region" description="Helical" evidence="9">
    <location>
        <begin position="148"/>
        <end position="173"/>
    </location>
</feature>
<dbReference type="PANTHER" id="PTHR38686">
    <property type="entry name" value="APOLIPOPROTEIN N-ACYLTRANSFERASE"/>
    <property type="match status" value="1"/>
</dbReference>
<evidence type="ECO:0000256" key="9">
    <source>
        <dbReference type="HAMAP-Rule" id="MF_01148"/>
    </source>
</evidence>
<keyword evidence="12" id="KW-1185">Reference proteome</keyword>
<sequence length="494" mass="52111">MGVAAVLGGLAALGHAPFNLWPLALIGLAGLFGLYRAALTPARAFWTGWAGGAGYFAVALHWIVEPFLVDIARHGWMAPFALVFLAGGLALFWGLAFALARRMGGRLIGGALAWVATLTLAEMARAYLFTGFPWALAGYLWASSPAAIHAAVIGPYGLTAAALATGVALWLLLSAQHRRAALAGLALVGLFIAAGWGLGRPVPPDADAPVIRLVQPNAPQHQKWDPAHLRVFFDRQLGFTAAPARATPPDLTIWPETAIPWFLDNAGEALEMISDMAGGRPVVLGLRRLDGARLLNSLIVLGPDGSPHALYDKHHLVPFGEYMPLGNLAARAGLTGFANDQGFGYSPGPGPRLVELPGIGRALPLICYEAVFPHDVAAAPARPRLLMQITNDAWFGRFSGPFQHLQQARMRAIEQGLPMARAANTGVSAMIGPRGHISAQIALGEAGFTDAALPPALPPTLYARTGDAPLALLLVLTLALLAFRRGQASRPPSE</sequence>
<keyword evidence="3 9" id="KW-1003">Cell membrane</keyword>
<feature type="domain" description="CN hydrolase" evidence="10">
    <location>
        <begin position="214"/>
        <end position="455"/>
    </location>
</feature>
<evidence type="ECO:0000256" key="7">
    <source>
        <dbReference type="ARBA" id="ARBA00023136"/>
    </source>
</evidence>
<evidence type="ECO:0000256" key="5">
    <source>
        <dbReference type="ARBA" id="ARBA00022692"/>
    </source>
</evidence>
<evidence type="ECO:0000256" key="2">
    <source>
        <dbReference type="ARBA" id="ARBA00010065"/>
    </source>
</evidence>
<dbReference type="SUPFAM" id="SSF56317">
    <property type="entry name" value="Carbon-nitrogen hydrolase"/>
    <property type="match status" value="1"/>
</dbReference>
<dbReference type="InterPro" id="IPR045378">
    <property type="entry name" value="LNT_N"/>
</dbReference>
<comment type="subcellular location">
    <subcellularLocation>
        <location evidence="1 9">Cell membrane</location>
        <topology evidence="1 9">Multi-pass membrane protein</topology>
    </subcellularLocation>
</comment>
<name>A0A5A9ZUD5_9RHOB</name>
<feature type="transmembrane region" description="Helical" evidence="9">
    <location>
        <begin position="20"/>
        <end position="38"/>
    </location>
</feature>
<dbReference type="GO" id="GO:0016410">
    <property type="term" value="F:N-acyltransferase activity"/>
    <property type="evidence" value="ECO:0007669"/>
    <property type="project" value="UniProtKB-UniRule"/>
</dbReference>
<gene>
    <name evidence="9 11" type="primary">lnt</name>
    <name evidence="11" type="ORF">FLO80_04695</name>
</gene>
<keyword evidence="7 9" id="KW-0472">Membrane</keyword>
<dbReference type="Proteomes" id="UP000325291">
    <property type="component" value="Unassembled WGS sequence"/>
</dbReference>
<keyword evidence="6 9" id="KW-1133">Transmembrane helix</keyword>
<dbReference type="CDD" id="cd07571">
    <property type="entry name" value="ALP_N-acyl_transferase"/>
    <property type="match status" value="1"/>
</dbReference>
<protein>
    <recommendedName>
        <fullName evidence="9">Apolipoprotein N-acyltransferase</fullName>
        <shortName evidence="9">ALP N-acyltransferase</shortName>
        <ecNumber evidence="9">2.3.1.269</ecNumber>
    </recommendedName>
</protein>
<evidence type="ECO:0000256" key="3">
    <source>
        <dbReference type="ARBA" id="ARBA00022475"/>
    </source>
</evidence>
<dbReference type="UniPathway" id="UPA00666"/>
<feature type="transmembrane region" description="Helical" evidence="9">
    <location>
        <begin position="45"/>
        <end position="64"/>
    </location>
</feature>
<dbReference type="EMBL" id="VINQ01000002">
    <property type="protein sequence ID" value="KAA0920526.1"/>
    <property type="molecule type" value="Genomic_DNA"/>
</dbReference>
<comment type="catalytic activity">
    <reaction evidence="9">
        <text>N-terminal S-1,2-diacyl-sn-glyceryl-L-cysteinyl-[lipoprotein] + a glycerophospholipid = N-acyl-S-1,2-diacyl-sn-glyceryl-L-cysteinyl-[lipoprotein] + a 2-acyl-sn-glycero-3-phospholipid + H(+)</text>
        <dbReference type="Rhea" id="RHEA:48228"/>
        <dbReference type="Rhea" id="RHEA-COMP:14681"/>
        <dbReference type="Rhea" id="RHEA-COMP:14684"/>
        <dbReference type="ChEBI" id="CHEBI:15378"/>
        <dbReference type="ChEBI" id="CHEBI:136912"/>
        <dbReference type="ChEBI" id="CHEBI:140656"/>
        <dbReference type="ChEBI" id="CHEBI:140657"/>
        <dbReference type="ChEBI" id="CHEBI:140660"/>
        <dbReference type="EC" id="2.3.1.269"/>
    </reaction>
</comment>
<comment type="pathway">
    <text evidence="9">Protein modification; lipoprotein biosynthesis (N-acyl transfer).</text>
</comment>
<dbReference type="InterPro" id="IPR003010">
    <property type="entry name" value="C-N_Hydrolase"/>
</dbReference>
<dbReference type="AlphaFoldDB" id="A0A5A9ZUD5"/>
<dbReference type="PROSITE" id="PS50263">
    <property type="entry name" value="CN_HYDROLASE"/>
    <property type="match status" value="1"/>
</dbReference>
<evidence type="ECO:0000256" key="8">
    <source>
        <dbReference type="ARBA" id="ARBA00023315"/>
    </source>
</evidence>
<dbReference type="Pfam" id="PF00795">
    <property type="entry name" value="CN_hydrolase"/>
    <property type="match status" value="1"/>
</dbReference>
<dbReference type="EC" id="2.3.1.269" evidence="9"/>
<evidence type="ECO:0000259" key="10">
    <source>
        <dbReference type="PROSITE" id="PS50263"/>
    </source>
</evidence>
<dbReference type="GO" id="GO:0042158">
    <property type="term" value="P:lipoprotein biosynthetic process"/>
    <property type="evidence" value="ECO:0007669"/>
    <property type="project" value="UniProtKB-UniRule"/>
</dbReference>
<keyword evidence="4 9" id="KW-0808">Transferase</keyword>
<dbReference type="Pfam" id="PF20154">
    <property type="entry name" value="LNT_N"/>
    <property type="match status" value="1"/>
</dbReference>
<dbReference type="HAMAP" id="MF_01148">
    <property type="entry name" value="Lnt"/>
    <property type="match status" value="1"/>
</dbReference>
<evidence type="ECO:0000256" key="4">
    <source>
        <dbReference type="ARBA" id="ARBA00022679"/>
    </source>
</evidence>
<feature type="transmembrane region" description="Helical" evidence="9">
    <location>
        <begin position="76"/>
        <end position="100"/>
    </location>
</feature>
<evidence type="ECO:0000256" key="6">
    <source>
        <dbReference type="ARBA" id="ARBA00022989"/>
    </source>
</evidence>
<dbReference type="PANTHER" id="PTHR38686:SF1">
    <property type="entry name" value="APOLIPOPROTEIN N-ACYLTRANSFERASE"/>
    <property type="match status" value="1"/>
</dbReference>
<reference evidence="11 12" key="1">
    <citation type="submission" date="2019-07" db="EMBL/GenBank/DDBJ databases">
        <title>Aquicoccus porphyridii gen. nov., sp. nov., isolated from a small marine red alga, Porphyridium marinum.</title>
        <authorList>
            <person name="Liu L."/>
        </authorList>
    </citation>
    <scope>NUCLEOTIDE SEQUENCE [LARGE SCALE GENOMIC DNA]</scope>
    <source>
        <strain evidence="11 12">L1 8-17</strain>
    </source>
</reference>
<dbReference type="Gene3D" id="3.60.110.10">
    <property type="entry name" value="Carbon-nitrogen hydrolase"/>
    <property type="match status" value="1"/>
</dbReference>
<dbReference type="InterPro" id="IPR004563">
    <property type="entry name" value="Apolipo_AcylTrfase"/>
</dbReference>
<evidence type="ECO:0000256" key="1">
    <source>
        <dbReference type="ARBA" id="ARBA00004651"/>
    </source>
</evidence>
<evidence type="ECO:0000313" key="12">
    <source>
        <dbReference type="Proteomes" id="UP000325291"/>
    </source>
</evidence>
<comment type="caution">
    <text evidence="11">The sequence shown here is derived from an EMBL/GenBank/DDBJ whole genome shotgun (WGS) entry which is preliminary data.</text>
</comment>
<keyword evidence="11" id="KW-0449">Lipoprotein</keyword>
<accession>A0A5A9ZUD5</accession>
<dbReference type="GO" id="GO:0005886">
    <property type="term" value="C:plasma membrane"/>
    <property type="evidence" value="ECO:0007669"/>
    <property type="project" value="UniProtKB-SubCell"/>
</dbReference>
<comment type="similarity">
    <text evidence="2 9">Belongs to the CN hydrolase family. Apolipoprotein N-acyltransferase subfamily.</text>
</comment>
<feature type="transmembrane region" description="Helical" evidence="9">
    <location>
        <begin position="107"/>
        <end position="128"/>
    </location>
</feature>
<feature type="transmembrane region" description="Helical" evidence="9">
    <location>
        <begin position="180"/>
        <end position="199"/>
    </location>
</feature>
<comment type="function">
    <text evidence="9">Catalyzes the phospholipid dependent N-acylation of the N-terminal cysteine of apolipoprotein, the last step in lipoprotein maturation.</text>
</comment>
<proteinExistence type="inferred from homology"/>
<dbReference type="NCBIfam" id="TIGR00546">
    <property type="entry name" value="lnt"/>
    <property type="match status" value="1"/>
</dbReference>
<evidence type="ECO:0000313" key="11">
    <source>
        <dbReference type="EMBL" id="KAA0920526.1"/>
    </source>
</evidence>